<evidence type="ECO:0000313" key="7">
    <source>
        <dbReference type="EMBL" id="CAG03043.1"/>
    </source>
</evidence>
<feature type="transmembrane region" description="Helical" evidence="5">
    <location>
        <begin position="247"/>
        <end position="266"/>
    </location>
</feature>
<protein>
    <submittedName>
        <fullName evidence="7">(spotted green pufferfish) hypothetical protein</fullName>
    </submittedName>
</protein>
<feature type="transmembrane region" description="Helical" evidence="5">
    <location>
        <begin position="217"/>
        <end position="235"/>
    </location>
</feature>
<accession>Q4S8I9</accession>
<evidence type="ECO:0000256" key="5">
    <source>
        <dbReference type="SAM" id="Phobius"/>
    </source>
</evidence>
<keyword evidence="5" id="KW-1133">Transmembrane helix</keyword>
<keyword evidence="2" id="KW-0276">Fatty acid metabolism</keyword>
<feature type="transmembrane region" description="Helical" evidence="5">
    <location>
        <begin position="93"/>
        <end position="118"/>
    </location>
</feature>
<evidence type="ECO:0000256" key="3">
    <source>
        <dbReference type="ARBA" id="ARBA00023098"/>
    </source>
</evidence>
<keyword evidence="5" id="KW-0472">Membrane</keyword>
<organism evidence="7">
    <name type="scientific">Tetraodon nigroviridis</name>
    <name type="common">Spotted green pufferfish</name>
    <name type="synonym">Chelonodon nigroviridis</name>
    <dbReference type="NCBI Taxonomy" id="99883"/>
    <lineage>
        <taxon>Eukaryota</taxon>
        <taxon>Metazoa</taxon>
        <taxon>Chordata</taxon>
        <taxon>Craniata</taxon>
        <taxon>Vertebrata</taxon>
        <taxon>Euteleostomi</taxon>
        <taxon>Actinopterygii</taxon>
        <taxon>Neopterygii</taxon>
        <taxon>Teleostei</taxon>
        <taxon>Neoteleostei</taxon>
        <taxon>Acanthomorphata</taxon>
        <taxon>Eupercaria</taxon>
        <taxon>Tetraodontiformes</taxon>
        <taxon>Tetradontoidea</taxon>
        <taxon>Tetraodontidae</taxon>
        <taxon>Tetraodon</taxon>
    </lineage>
</organism>
<dbReference type="Pfam" id="PF00487">
    <property type="entry name" value="FA_desaturase"/>
    <property type="match status" value="1"/>
</dbReference>
<evidence type="ECO:0000256" key="2">
    <source>
        <dbReference type="ARBA" id="ARBA00022832"/>
    </source>
</evidence>
<reference evidence="7" key="1">
    <citation type="journal article" date="2004" name="Nature">
        <title>Genome duplication in the teleost fish Tetraodon nigroviridis reveals the early vertebrate proto-karyotype.</title>
        <authorList>
            <person name="Jaillon O."/>
            <person name="Aury J.-M."/>
            <person name="Brunet F."/>
            <person name="Petit J.-L."/>
            <person name="Stange-Thomann N."/>
            <person name="Mauceli E."/>
            <person name="Bouneau L."/>
            <person name="Fischer C."/>
            <person name="Ozouf-Costaz C."/>
            <person name="Bernot A."/>
            <person name="Nicaud S."/>
            <person name="Jaffe D."/>
            <person name="Fisher S."/>
            <person name="Lutfalla G."/>
            <person name="Dossat C."/>
            <person name="Segurens B."/>
            <person name="Dasilva C."/>
            <person name="Salanoubat M."/>
            <person name="Levy M."/>
            <person name="Boudet N."/>
            <person name="Castellano S."/>
            <person name="Anthouard V."/>
            <person name="Jubin C."/>
            <person name="Castelli V."/>
            <person name="Katinka M."/>
            <person name="Vacherie B."/>
            <person name="Biemont C."/>
            <person name="Skalli Z."/>
            <person name="Cattolico L."/>
            <person name="Poulain J."/>
            <person name="De Berardinis V."/>
            <person name="Cruaud C."/>
            <person name="Duprat S."/>
            <person name="Brottier P."/>
            <person name="Coutanceau J.-P."/>
            <person name="Gouzy J."/>
            <person name="Parra G."/>
            <person name="Lardier G."/>
            <person name="Chapple C."/>
            <person name="McKernan K.J."/>
            <person name="McEwan P."/>
            <person name="Bosak S."/>
            <person name="Kellis M."/>
            <person name="Volff J.-N."/>
            <person name="Guigo R."/>
            <person name="Zody M.C."/>
            <person name="Mesirov J."/>
            <person name="Lindblad-Toh K."/>
            <person name="Birren B."/>
            <person name="Nusbaum C."/>
            <person name="Kahn D."/>
            <person name="Robinson-Rechavi M."/>
            <person name="Laudet V."/>
            <person name="Schachter V."/>
            <person name="Quetier F."/>
            <person name="Saurin W."/>
            <person name="Scarpelli C."/>
            <person name="Wincker P."/>
            <person name="Lander E.S."/>
            <person name="Weissenbach J."/>
            <person name="Roest Crollius H."/>
        </authorList>
    </citation>
    <scope>NUCLEOTIDE SEQUENCE [LARGE SCALE GENOMIC DNA]</scope>
</reference>
<dbReference type="InterPro" id="IPR005804">
    <property type="entry name" value="FA_desaturase_dom"/>
</dbReference>
<feature type="non-terminal residue" evidence="7">
    <location>
        <position position="1"/>
    </location>
</feature>
<evidence type="ECO:0000256" key="4">
    <source>
        <dbReference type="ARBA" id="ARBA00023160"/>
    </source>
</evidence>
<feature type="domain" description="Fatty acid desaturase" evidence="6">
    <location>
        <begin position="103"/>
        <end position="348"/>
    </location>
</feature>
<reference evidence="7" key="2">
    <citation type="submission" date="2004-02" db="EMBL/GenBank/DDBJ databases">
        <authorList>
            <consortium name="Genoscope"/>
            <consortium name="Whitehead Institute Centre for Genome Research"/>
        </authorList>
    </citation>
    <scope>NUCLEOTIDE SEQUENCE</scope>
</reference>
<dbReference type="PANTHER" id="PTHR19353:SF13">
    <property type="entry name" value="FATTY ACID DESATURASE 6"/>
    <property type="match status" value="1"/>
</dbReference>
<dbReference type="EMBL" id="CAAE01014705">
    <property type="protein sequence ID" value="CAG03043.1"/>
    <property type="molecule type" value="Genomic_DNA"/>
</dbReference>
<name>Q4S8I9_TETNG</name>
<keyword evidence="3" id="KW-0443">Lipid metabolism</keyword>
<dbReference type="OrthoDB" id="8734935at2759"/>
<dbReference type="GO" id="GO:0006633">
    <property type="term" value="P:fatty acid biosynthetic process"/>
    <property type="evidence" value="ECO:0007669"/>
    <property type="project" value="UniProtKB-KW"/>
</dbReference>
<dbReference type="KEGG" id="tng:GSTEN00022317G001"/>
<dbReference type="AlphaFoldDB" id="Q4S8I9"/>
<dbReference type="InterPro" id="IPR012171">
    <property type="entry name" value="Fatty_acid_desaturase"/>
</dbReference>
<comment type="caution">
    <text evidence="7">The sequence shown here is derived from an EMBL/GenBank/DDBJ whole genome shotgun (WGS) entry which is preliminary data.</text>
</comment>
<keyword evidence="5" id="KW-0812">Transmembrane</keyword>
<proteinExistence type="predicted"/>
<dbReference type="GO" id="GO:0016717">
    <property type="term" value="F:oxidoreductase activity, acting on paired donors, with oxidation of a pair of donors resulting in the reduction of molecular oxygen to two molecules of water"/>
    <property type="evidence" value="ECO:0007669"/>
    <property type="project" value="TreeGrafter"/>
</dbReference>
<dbReference type="PANTHER" id="PTHR19353">
    <property type="entry name" value="FATTY ACID DESATURASE 2"/>
    <property type="match status" value="1"/>
</dbReference>
<keyword evidence="1" id="KW-0444">Lipid biosynthesis</keyword>
<gene>
    <name evidence="7" type="ORF">GSTENG00022317001</name>
</gene>
<evidence type="ECO:0000259" key="6">
    <source>
        <dbReference type="Pfam" id="PF00487"/>
    </source>
</evidence>
<dbReference type="GO" id="GO:0016020">
    <property type="term" value="C:membrane"/>
    <property type="evidence" value="ECO:0007669"/>
    <property type="project" value="TreeGrafter"/>
</dbReference>
<sequence>ESMMMELTRLVQKTVKESSWWERRGIDCSILAAAFFCLPPETYERAHIRSCIFCSRSKVADGNRHLVLAQNFGPRSRISADQPPFQVEEYTPFLLLGSSHIFCFVVGLMMMGVAHAVITIKGTHLASHGALSESQVWGKFWAVFFIEICGSFSSHTGIQAHIKMHHAHTNVIGLGDSSVWKAPFLPRVVYLFLAPLAVPIITPLVALAHLRGQPAASVLRTVLMVSLGLYSHYWLLIHVSGFQSPTSALFCMLVCRAMFSVPYIHVNIFQHIGLDMFSPTRRPKRIYQMSHGVLNLPRNLLLDWTFGHSLINCHVEHHLFPLLSDHMCLKVKPIVSRFLTEKQLPYLEDSYLSRLQTFFHKYQELMVLAPPITELVGVQ</sequence>
<keyword evidence="4" id="KW-0275">Fatty acid biosynthesis</keyword>
<feature type="transmembrane region" description="Helical" evidence="5">
    <location>
        <begin position="188"/>
        <end position="210"/>
    </location>
</feature>
<feature type="non-terminal residue" evidence="7">
    <location>
        <position position="379"/>
    </location>
</feature>
<evidence type="ECO:0000256" key="1">
    <source>
        <dbReference type="ARBA" id="ARBA00022516"/>
    </source>
</evidence>